<evidence type="ECO:0000259" key="1">
    <source>
        <dbReference type="PROSITE" id="PS51819"/>
    </source>
</evidence>
<reference evidence="2" key="1">
    <citation type="submission" date="2021-01" db="EMBL/GenBank/DDBJ databases">
        <title>Modified the classification status of verrucomicrobia.</title>
        <authorList>
            <person name="Feng X."/>
        </authorList>
    </citation>
    <scope>NUCLEOTIDE SEQUENCE</scope>
    <source>
        <strain evidence="2">KCTC 13126</strain>
    </source>
</reference>
<dbReference type="InterPro" id="IPR037523">
    <property type="entry name" value="VOC_core"/>
</dbReference>
<protein>
    <submittedName>
        <fullName evidence="2">VOC family protein</fullName>
    </submittedName>
</protein>
<name>A0A934S709_9BACT</name>
<dbReference type="Gene3D" id="3.10.180.10">
    <property type="entry name" value="2,3-Dihydroxybiphenyl 1,2-Dioxygenase, domain 1"/>
    <property type="match status" value="1"/>
</dbReference>
<dbReference type="PANTHER" id="PTHR33993">
    <property type="entry name" value="GLYOXALASE-RELATED"/>
    <property type="match status" value="1"/>
</dbReference>
<dbReference type="EMBL" id="JAENIL010000097">
    <property type="protein sequence ID" value="MBK1880539.1"/>
    <property type="molecule type" value="Genomic_DNA"/>
</dbReference>
<dbReference type="PANTHER" id="PTHR33993:SF14">
    <property type="entry name" value="GB|AAF24581.1"/>
    <property type="match status" value="1"/>
</dbReference>
<dbReference type="CDD" id="cd07247">
    <property type="entry name" value="SgaA_N_like"/>
    <property type="match status" value="1"/>
</dbReference>
<dbReference type="PROSITE" id="PS51819">
    <property type="entry name" value="VOC"/>
    <property type="match status" value="1"/>
</dbReference>
<dbReference type="AlphaFoldDB" id="A0A934S709"/>
<dbReference type="Proteomes" id="UP000617628">
    <property type="component" value="Unassembled WGS sequence"/>
</dbReference>
<sequence length="145" mass="15623">MGKLGYNHGDFGWNELATDNPAKAIAFYTEIFGWKTEEMEMPCQDADGNTSTNTYTVLVNGEEKVGGILAKSPEQANAPTAWMPYLTVDNVDQSVEKIFDLGGKVIAPPFDVPVEDGPRIAIIQDPGGATLGIITYVNQADEVLA</sequence>
<accession>A0A934S709</accession>
<dbReference type="InterPro" id="IPR052164">
    <property type="entry name" value="Anthracycline_SecMetBiosynth"/>
</dbReference>
<proteinExistence type="predicted"/>
<gene>
    <name evidence="2" type="ORF">JIN87_26875</name>
</gene>
<organism evidence="2 3">
    <name type="scientific">Pelagicoccus mobilis</name>
    <dbReference type="NCBI Taxonomy" id="415221"/>
    <lineage>
        <taxon>Bacteria</taxon>
        <taxon>Pseudomonadati</taxon>
        <taxon>Verrucomicrobiota</taxon>
        <taxon>Opitutia</taxon>
        <taxon>Puniceicoccales</taxon>
        <taxon>Pelagicoccaceae</taxon>
        <taxon>Pelagicoccus</taxon>
    </lineage>
</organism>
<dbReference type="RefSeq" id="WP_200359619.1">
    <property type="nucleotide sequence ID" value="NZ_JAENIL010000097.1"/>
</dbReference>
<evidence type="ECO:0000313" key="2">
    <source>
        <dbReference type="EMBL" id="MBK1880539.1"/>
    </source>
</evidence>
<feature type="domain" description="VOC" evidence="1">
    <location>
        <begin position="10"/>
        <end position="136"/>
    </location>
</feature>
<keyword evidence="3" id="KW-1185">Reference proteome</keyword>
<comment type="caution">
    <text evidence="2">The sequence shown here is derived from an EMBL/GenBank/DDBJ whole genome shotgun (WGS) entry which is preliminary data.</text>
</comment>
<dbReference type="SUPFAM" id="SSF54593">
    <property type="entry name" value="Glyoxalase/Bleomycin resistance protein/Dihydroxybiphenyl dioxygenase"/>
    <property type="match status" value="1"/>
</dbReference>
<dbReference type="InterPro" id="IPR004360">
    <property type="entry name" value="Glyas_Fos-R_dOase_dom"/>
</dbReference>
<dbReference type="InterPro" id="IPR029068">
    <property type="entry name" value="Glyas_Bleomycin-R_OHBP_Dase"/>
</dbReference>
<evidence type="ECO:0000313" key="3">
    <source>
        <dbReference type="Proteomes" id="UP000617628"/>
    </source>
</evidence>
<dbReference type="Pfam" id="PF00903">
    <property type="entry name" value="Glyoxalase"/>
    <property type="match status" value="1"/>
</dbReference>